<dbReference type="STRING" id="15368.I1HDD3"/>
<feature type="compositionally biased region" description="Low complexity" evidence="2">
    <location>
        <begin position="294"/>
        <end position="305"/>
    </location>
</feature>
<dbReference type="OrthoDB" id="1899721at2759"/>
<proteinExistence type="predicted"/>
<dbReference type="KEGG" id="bdi:100829582"/>
<reference evidence="3 4" key="1">
    <citation type="journal article" date="2010" name="Nature">
        <title>Genome sequencing and analysis of the model grass Brachypodium distachyon.</title>
        <authorList>
            <consortium name="International Brachypodium Initiative"/>
        </authorList>
    </citation>
    <scope>NUCLEOTIDE SEQUENCE [LARGE SCALE GENOMIC DNA]</scope>
    <source>
        <strain evidence="3 4">Bd21</strain>
    </source>
</reference>
<feature type="coiled-coil region" evidence="1">
    <location>
        <begin position="10"/>
        <end position="44"/>
    </location>
</feature>
<feature type="compositionally biased region" description="Acidic residues" evidence="2">
    <location>
        <begin position="141"/>
        <end position="150"/>
    </location>
</feature>
<dbReference type="AlphaFoldDB" id="I1HDD3"/>
<dbReference type="PANTHER" id="PTHR34380:SF1">
    <property type="entry name" value="OS01G0221300 PROTEIN"/>
    <property type="match status" value="1"/>
</dbReference>
<dbReference type="EMBL" id="CM000881">
    <property type="protein sequence ID" value="KQK03341.1"/>
    <property type="molecule type" value="Genomic_DNA"/>
</dbReference>
<feature type="region of interest" description="Disordered" evidence="2">
    <location>
        <begin position="259"/>
        <end position="278"/>
    </location>
</feature>
<dbReference type="PANTHER" id="PTHR34380">
    <property type="entry name" value="BNAA03G12380D PROTEIN"/>
    <property type="match status" value="1"/>
</dbReference>
<dbReference type="Proteomes" id="UP000008810">
    <property type="component" value="Chromosome 2"/>
</dbReference>
<feature type="compositionally biased region" description="Basic and acidic residues" evidence="2">
    <location>
        <begin position="179"/>
        <end position="188"/>
    </location>
</feature>
<reference evidence="4" key="3">
    <citation type="submission" date="2018-08" db="UniProtKB">
        <authorList>
            <consortium name="EnsemblPlants"/>
        </authorList>
    </citation>
    <scope>IDENTIFICATION</scope>
    <source>
        <strain evidence="4">cv. Bd21</strain>
    </source>
</reference>
<dbReference type="FunCoup" id="I1HDD3">
    <property type="interactions" value="83"/>
</dbReference>
<dbReference type="EnsemblPlants" id="KQK03341">
    <property type="protein sequence ID" value="KQK03341"/>
    <property type="gene ID" value="BRADI_2g07237v3"/>
</dbReference>
<dbReference type="eggNOG" id="ENOG502QVGB">
    <property type="taxonomic scope" value="Eukaryota"/>
</dbReference>
<evidence type="ECO:0000256" key="1">
    <source>
        <dbReference type="SAM" id="Coils"/>
    </source>
</evidence>
<feature type="region of interest" description="Disordered" evidence="2">
    <location>
        <begin position="117"/>
        <end position="248"/>
    </location>
</feature>
<sequence>MDASEIANRADALKAELAAKSSRIADLEARVSFLEGENESLRKAMPKGEEMENTGKICPAFGRLEEGFAGNKEKSVDLVGGGHMVCDVTEVSDGEEEDVLTVVTPKNFAARVVTGKSEDEDEIKDIEGSGGGNHGTVCSDDSVDLEDDDVSTMPRGKKRAAALVVTSDSEDEDGNGGHVNDKDGKVQKEVGVTPSRKRALCGVSDSENEDGDEGVYVVNGNDVESGEIKGSSTPAARRSTRLAKRKSKGVLPARRALVFVEPKDGEDSEDDSEEDNSMDEFIDDAEEDNSLETAVDSAEASSAGSEESDSEPNYRDVLASIRRKRNVKDKDWESEQEMLSAFDEHPELCLKAVCALYRKQTEEEQTEKATIVHNKRGFNQIDAPRGSRIAQFLLDGDASGPLMKTTHDLEKYDRYGLEFCRKMAFRYSKQLFAIYHNKEDPDFP</sequence>
<dbReference type="GeneID" id="100829582"/>
<accession>I1HDD3</accession>
<evidence type="ECO:0000313" key="4">
    <source>
        <dbReference type="EnsemblPlants" id="KQK03341"/>
    </source>
</evidence>
<feature type="compositionally biased region" description="Acidic residues" evidence="2">
    <location>
        <begin position="264"/>
        <end position="278"/>
    </location>
</feature>
<dbReference type="OMA" id="MACASSW"/>
<evidence type="ECO:0000313" key="3">
    <source>
        <dbReference type="EMBL" id="KQK03341.1"/>
    </source>
</evidence>
<keyword evidence="5" id="KW-1185">Reference proteome</keyword>
<dbReference type="RefSeq" id="XP_003565504.1">
    <property type="nucleotide sequence ID" value="XM_003565456.4"/>
</dbReference>
<name>I1HDD3_BRADI</name>
<keyword evidence="1" id="KW-0175">Coiled coil</keyword>
<gene>
    <name evidence="4" type="primary">LOC100829582</name>
    <name evidence="3" type="ORF">BRADI_2g07237v3</name>
</gene>
<evidence type="ECO:0000313" key="5">
    <source>
        <dbReference type="Proteomes" id="UP000008810"/>
    </source>
</evidence>
<feature type="region of interest" description="Disordered" evidence="2">
    <location>
        <begin position="290"/>
        <end position="316"/>
    </location>
</feature>
<dbReference type="Gramene" id="KQK03341">
    <property type="protein sequence ID" value="KQK03341"/>
    <property type="gene ID" value="BRADI_2g07237v3"/>
</dbReference>
<reference evidence="3" key="2">
    <citation type="submission" date="2017-06" db="EMBL/GenBank/DDBJ databases">
        <title>WGS assembly of Brachypodium distachyon.</title>
        <authorList>
            <consortium name="The International Brachypodium Initiative"/>
            <person name="Lucas S."/>
            <person name="Harmon-Smith M."/>
            <person name="Lail K."/>
            <person name="Tice H."/>
            <person name="Grimwood J."/>
            <person name="Bruce D."/>
            <person name="Barry K."/>
            <person name="Shu S."/>
            <person name="Lindquist E."/>
            <person name="Wang M."/>
            <person name="Pitluck S."/>
            <person name="Vogel J.P."/>
            <person name="Garvin D.F."/>
            <person name="Mockler T.C."/>
            <person name="Schmutz J."/>
            <person name="Rokhsar D."/>
            <person name="Bevan M.W."/>
        </authorList>
    </citation>
    <scope>NUCLEOTIDE SEQUENCE</scope>
    <source>
        <strain evidence="3">Bd21</strain>
    </source>
</reference>
<dbReference type="HOGENOM" id="CLU_025242_0_0_1"/>
<organism evidence="3">
    <name type="scientific">Brachypodium distachyon</name>
    <name type="common">Purple false brome</name>
    <name type="synonym">Trachynia distachya</name>
    <dbReference type="NCBI Taxonomy" id="15368"/>
    <lineage>
        <taxon>Eukaryota</taxon>
        <taxon>Viridiplantae</taxon>
        <taxon>Streptophyta</taxon>
        <taxon>Embryophyta</taxon>
        <taxon>Tracheophyta</taxon>
        <taxon>Spermatophyta</taxon>
        <taxon>Magnoliopsida</taxon>
        <taxon>Liliopsida</taxon>
        <taxon>Poales</taxon>
        <taxon>Poaceae</taxon>
        <taxon>BOP clade</taxon>
        <taxon>Pooideae</taxon>
        <taxon>Stipodae</taxon>
        <taxon>Brachypodieae</taxon>
        <taxon>Brachypodium</taxon>
    </lineage>
</organism>
<protein>
    <submittedName>
        <fullName evidence="3 4">Uncharacterized protein</fullName>
    </submittedName>
</protein>
<feature type="compositionally biased region" description="Basic residues" evidence="2">
    <location>
        <begin position="238"/>
        <end position="248"/>
    </location>
</feature>
<evidence type="ECO:0000256" key="2">
    <source>
        <dbReference type="SAM" id="MobiDB-lite"/>
    </source>
</evidence>